<organism evidence="2 3">
    <name type="scientific">Rhizorhabdus histidinilytica</name>
    <dbReference type="NCBI Taxonomy" id="439228"/>
    <lineage>
        <taxon>Bacteria</taxon>
        <taxon>Pseudomonadati</taxon>
        <taxon>Pseudomonadota</taxon>
        <taxon>Alphaproteobacteria</taxon>
        <taxon>Sphingomonadales</taxon>
        <taxon>Sphingomonadaceae</taxon>
        <taxon>Rhizorhabdus</taxon>
    </lineage>
</organism>
<name>A0A1T5B7I9_9SPHN</name>
<evidence type="ECO:0000256" key="1">
    <source>
        <dbReference type="SAM" id="SignalP"/>
    </source>
</evidence>
<proteinExistence type="predicted"/>
<feature type="signal peptide" evidence="1">
    <location>
        <begin position="1"/>
        <end position="25"/>
    </location>
</feature>
<accession>A0A1T5B7I9</accession>
<dbReference type="RefSeq" id="WP_079647286.1">
    <property type="nucleotide sequence ID" value="NZ_FUYM01000002.1"/>
</dbReference>
<feature type="chain" id="PRO_5013250626" description="Cell wall hydrolase" evidence="1">
    <location>
        <begin position="26"/>
        <end position="96"/>
    </location>
</feature>
<dbReference type="EMBL" id="FUYM01000002">
    <property type="protein sequence ID" value="SKB43232.1"/>
    <property type="molecule type" value="Genomic_DNA"/>
</dbReference>
<evidence type="ECO:0008006" key="4">
    <source>
        <dbReference type="Google" id="ProtNLM"/>
    </source>
</evidence>
<dbReference type="AlphaFoldDB" id="A0A1T5B7I9"/>
<keyword evidence="1" id="KW-0732">Signal</keyword>
<gene>
    <name evidence="2" type="ORF">SAMN06295920_102559</name>
</gene>
<evidence type="ECO:0000313" key="3">
    <source>
        <dbReference type="Proteomes" id="UP000189818"/>
    </source>
</evidence>
<dbReference type="Proteomes" id="UP000189818">
    <property type="component" value="Unassembled WGS sequence"/>
</dbReference>
<keyword evidence="3" id="KW-1185">Reference proteome</keyword>
<reference evidence="3" key="1">
    <citation type="submission" date="2017-02" db="EMBL/GenBank/DDBJ databases">
        <authorList>
            <person name="Varghese N."/>
            <person name="Submissions S."/>
        </authorList>
    </citation>
    <scope>NUCLEOTIDE SEQUENCE [LARGE SCALE GENOMIC DNA]</scope>
    <source>
        <strain evidence="3">UM2</strain>
    </source>
</reference>
<protein>
    <recommendedName>
        <fullName evidence="4">Cell wall hydrolase</fullName>
    </recommendedName>
</protein>
<dbReference type="OrthoDB" id="7585783at2"/>
<evidence type="ECO:0000313" key="2">
    <source>
        <dbReference type="EMBL" id="SKB43232.1"/>
    </source>
</evidence>
<sequence length="96" mass="10928">MTRPLLALSLPLAFLAAAIAGAAHAQPEDAEHRADRLRTIELNRRAQSVVDRRDRSNADVRAANRRAQERYERERAEWRRRVAACRAGEYDACAPY</sequence>